<evidence type="ECO:0000313" key="3">
    <source>
        <dbReference type="Proteomes" id="UP000198848"/>
    </source>
</evidence>
<dbReference type="Proteomes" id="UP000198848">
    <property type="component" value="Unassembled WGS sequence"/>
</dbReference>
<dbReference type="Gene3D" id="2.40.100.20">
    <property type="match status" value="1"/>
</dbReference>
<proteinExistence type="predicted"/>
<organism evidence="2 3">
    <name type="scientific">Natronobacterium texcoconense</name>
    <dbReference type="NCBI Taxonomy" id="1095778"/>
    <lineage>
        <taxon>Archaea</taxon>
        <taxon>Methanobacteriati</taxon>
        <taxon>Methanobacteriota</taxon>
        <taxon>Stenosarchaea group</taxon>
        <taxon>Halobacteria</taxon>
        <taxon>Halobacteriales</taxon>
        <taxon>Natrialbaceae</taxon>
        <taxon>Natronobacterium</taxon>
    </lineage>
</organism>
<dbReference type="RefSeq" id="WP_090376596.1">
    <property type="nucleotide sequence ID" value="NZ_FNLC01000001.1"/>
</dbReference>
<gene>
    <name evidence="2" type="ORF">SAMN04489842_0410</name>
</gene>
<dbReference type="InterPro" id="IPR025658">
    <property type="entry name" value="Cyclophilin_TM1367"/>
</dbReference>
<dbReference type="Pfam" id="PF04126">
    <property type="entry name" value="Cyclophil_like"/>
    <property type="match status" value="1"/>
</dbReference>
<dbReference type="SUPFAM" id="SSF50891">
    <property type="entry name" value="Cyclophilin-like"/>
    <property type="match status" value="1"/>
</dbReference>
<accession>A0A1H0ZRU7</accession>
<dbReference type="OrthoDB" id="31132at2157"/>
<dbReference type="AlphaFoldDB" id="A0A1H0ZRU7"/>
<feature type="domain" description="Cyclophilin TM1367-like" evidence="1">
    <location>
        <begin position="4"/>
        <end position="120"/>
    </location>
</feature>
<evidence type="ECO:0000259" key="1">
    <source>
        <dbReference type="Pfam" id="PF04126"/>
    </source>
</evidence>
<dbReference type="EMBL" id="FNLC01000001">
    <property type="protein sequence ID" value="SDQ30225.1"/>
    <property type="molecule type" value="Genomic_DNA"/>
</dbReference>
<dbReference type="InterPro" id="IPR029000">
    <property type="entry name" value="Cyclophilin-like_dom_sf"/>
</dbReference>
<sequence>MSDLTVTVADRVLEATWTDETPDTRAALEEALPVEGDAVRWGAELYFDVPIDAPPENAREVVPEGAIAYWPAGNKLCLFWGETPASIDGEPRAASPVTVVATLADTAPLADLEGGARVRLERAE</sequence>
<reference evidence="3" key="1">
    <citation type="submission" date="2016-10" db="EMBL/GenBank/DDBJ databases">
        <authorList>
            <person name="Varghese N."/>
            <person name="Submissions S."/>
        </authorList>
    </citation>
    <scope>NUCLEOTIDE SEQUENCE [LARGE SCALE GENOMIC DNA]</scope>
    <source>
        <strain evidence="3">DSM 24767</strain>
    </source>
</reference>
<name>A0A1H0ZRU7_NATTX</name>
<evidence type="ECO:0000313" key="2">
    <source>
        <dbReference type="EMBL" id="SDQ30225.1"/>
    </source>
</evidence>
<dbReference type="STRING" id="1095778.SAMN04489842_0410"/>
<keyword evidence="3" id="KW-1185">Reference proteome</keyword>
<protein>
    <recommendedName>
        <fullName evidence="1">Cyclophilin TM1367-like domain-containing protein</fullName>
    </recommendedName>
</protein>